<dbReference type="Pfam" id="PF00610">
    <property type="entry name" value="DEP"/>
    <property type="match status" value="1"/>
</dbReference>
<dbReference type="Pfam" id="PF00611">
    <property type="entry name" value="FCH"/>
    <property type="match status" value="1"/>
</dbReference>
<dbReference type="PROSITE" id="PS51741">
    <property type="entry name" value="F_BAR"/>
    <property type="match status" value="1"/>
</dbReference>
<proteinExistence type="predicted"/>
<reference evidence="6" key="1">
    <citation type="journal article" date="2021" name="Mol. Plant Microbe Interact.">
        <title>Complete Genome Sequence of the Plant-Pathogenic Fungus Colletotrichum lupini.</title>
        <authorList>
            <person name="Baroncelli R."/>
            <person name="Pensec F."/>
            <person name="Da Lio D."/>
            <person name="Boufleur T."/>
            <person name="Vicente I."/>
            <person name="Sarrocco S."/>
            <person name="Picot A."/>
            <person name="Baraldi E."/>
            <person name="Sukno S."/>
            <person name="Thon M."/>
            <person name="Le Floch G."/>
        </authorList>
    </citation>
    <scope>NUCLEOTIDE SEQUENCE</scope>
    <source>
        <strain evidence="6">IMI 504893</strain>
    </source>
</reference>
<feature type="domain" description="DEP" evidence="3">
    <location>
        <begin position="425"/>
        <end position="502"/>
    </location>
</feature>
<dbReference type="PROSITE" id="PS50238">
    <property type="entry name" value="RHOGAP"/>
    <property type="match status" value="1"/>
</dbReference>
<dbReference type="Pfam" id="PF00620">
    <property type="entry name" value="RhoGAP"/>
    <property type="match status" value="1"/>
</dbReference>
<sequence length="1090" mass="121202">MAPPIIIGFSAKVPTPQAYPSRPVRPAKGLPPEGPAFVRSSNLKDQGKARKQGPNDQPSKGMRLMPCDAVSPGWLQEVDDETEGRTAGRTVRIQSIESKAKQQQVEAASPSILSAPPNLSTFTPKPFPFLLSKISSSNWHVPLTKDDDNEHYSILLLLHLPAPKSVSNLEPKIPTHLSLPPPASCITTKRNISRRLLFSLPAKLFSLNPYQHSIIVRDSDYAAGLGVLFSKLQQGVQENRQVLTVARMRAEAEEIYSQRLGDIAPNADKIQGGFSKDDGASVRKAFDGVRTEMEEGAKNHKKIAQNIRDLVVNPFSRWCDAHESRIQDSQDELQARIKAHDRQAELVKKLRSTYFNKCRLVEDIEEETKLAFQDPENSPKNNIPEIKVSENKEPELHPQEDDDEPIEIGDEIYQPEQVKKILAHMLNTIKLGETKVPILGTYQNTSAGSDIVEYLQRHMNTTSVSYAERIGQDLISNGYLRLIGNVGSTFANSSKMFYQWRPKAFKLSGIPDKKSPLGRTFSLPASESSDSPVVGTVSEYLANWNVLNNQHPNETPPERLRREAREADDKYKGGVRKLDEMRCDLEETIFIHLRFLERCELDRLKAIKTVILDFSGTISNVIPSMQSAVDHMMLFQETVQPLGDLRYLLENYRTGSFIPKVVVYENYYNKVDEQTFGVDLEARARADKKRVPIIVTTILTYLDNHYPDLEGDEARRNVWLVDVPLQQIHKLRGKLNDGKPAAAEVFDEFDIPTVAALLKLYLLELPGKKIPTVLQKPCTNNIIDSLVSSHVYEIVRTIYQTQTQEDDSARVPVLQQTLSQMRLTNIATLDACMNHFTRLIDLTSADETYIASLATGIAPCILRPRTETSLTMEEKHAYRLVRDLFNNKDAIFSELKRMSTAGHGGSIRDNNRPRAISTDESNRRANMEERNRALLEKAAGSRGRATSPAPSPRGHRRDRSTGGPETRFPIQTSPPASAVDRHRSSLGSVVGAKRSSLEVPGSETSSPKETTTNGSAAAPAPAAEGVAARIKALESPVEKRNSLGRSSVRYSLDRHVAAAPSAGTDSGPSTPRDSLTAPRGVTLEDKPMDD</sequence>
<dbReference type="KEGG" id="clup:CLUP02_08282"/>
<keyword evidence="7" id="KW-1185">Reference proteome</keyword>
<dbReference type="GO" id="GO:0000935">
    <property type="term" value="C:division septum"/>
    <property type="evidence" value="ECO:0007669"/>
    <property type="project" value="TreeGrafter"/>
</dbReference>
<dbReference type="InterPro" id="IPR000591">
    <property type="entry name" value="DEP_dom"/>
</dbReference>
<dbReference type="InterPro" id="IPR001060">
    <property type="entry name" value="FCH_dom"/>
</dbReference>
<dbReference type="GO" id="GO:0005737">
    <property type="term" value="C:cytoplasm"/>
    <property type="evidence" value="ECO:0007669"/>
    <property type="project" value="TreeGrafter"/>
</dbReference>
<dbReference type="RefSeq" id="XP_049144415.1">
    <property type="nucleotide sequence ID" value="XM_049287272.1"/>
</dbReference>
<dbReference type="PROSITE" id="PS50186">
    <property type="entry name" value="DEP"/>
    <property type="match status" value="1"/>
</dbReference>
<dbReference type="FunFam" id="1.10.555.10:FF:000044">
    <property type="entry name" value="Rho-gtpase-activating protein 8"/>
    <property type="match status" value="1"/>
</dbReference>
<dbReference type="InterPro" id="IPR000198">
    <property type="entry name" value="RhoGAP_dom"/>
</dbReference>
<dbReference type="FunFam" id="1.20.1270.60:FF:000050">
    <property type="entry name" value="RhoGAP and Fes/CIP4 domain protein"/>
    <property type="match status" value="1"/>
</dbReference>
<dbReference type="PANTHER" id="PTHR23065">
    <property type="entry name" value="PROLINE-SERINE-THREONINE PHOSPHATASE INTERACTING PROTEIN 1"/>
    <property type="match status" value="1"/>
</dbReference>
<dbReference type="PANTHER" id="PTHR23065:SF17">
    <property type="entry name" value="RHO-GTPASE-ACTIVATING PROTEIN RGD2"/>
    <property type="match status" value="1"/>
</dbReference>
<feature type="compositionally biased region" description="Polar residues" evidence="2">
    <location>
        <begin position="1002"/>
        <end position="1015"/>
    </location>
</feature>
<gene>
    <name evidence="6" type="ORF">CLUP02_08282</name>
</gene>
<feature type="region of interest" description="Disordered" evidence="2">
    <location>
        <begin position="900"/>
        <end position="1090"/>
    </location>
</feature>
<evidence type="ECO:0000259" key="4">
    <source>
        <dbReference type="PROSITE" id="PS50238"/>
    </source>
</evidence>
<evidence type="ECO:0000259" key="3">
    <source>
        <dbReference type="PROSITE" id="PS50186"/>
    </source>
</evidence>
<accession>A0A9Q8WHB2</accession>
<evidence type="ECO:0000256" key="2">
    <source>
        <dbReference type="SAM" id="MobiDB-lite"/>
    </source>
</evidence>
<dbReference type="Proteomes" id="UP000830671">
    <property type="component" value="Chromosome 4"/>
</dbReference>
<dbReference type="InterPro" id="IPR031160">
    <property type="entry name" value="F_BAR_dom"/>
</dbReference>
<feature type="region of interest" description="Disordered" evidence="2">
    <location>
        <begin position="1"/>
        <end position="64"/>
    </location>
</feature>
<dbReference type="InterPro" id="IPR036390">
    <property type="entry name" value="WH_DNA-bd_sf"/>
</dbReference>
<dbReference type="SUPFAM" id="SSF48350">
    <property type="entry name" value="GTPase activation domain, GAP"/>
    <property type="match status" value="1"/>
</dbReference>
<dbReference type="GeneID" id="73342282"/>
<keyword evidence="1" id="KW-0175">Coiled coil</keyword>
<name>A0A9Q8WHB2_9PEZI</name>
<dbReference type="InterPro" id="IPR036388">
    <property type="entry name" value="WH-like_DNA-bd_sf"/>
</dbReference>
<organism evidence="6 7">
    <name type="scientific">Colletotrichum lupini</name>
    <dbReference type="NCBI Taxonomy" id="145971"/>
    <lineage>
        <taxon>Eukaryota</taxon>
        <taxon>Fungi</taxon>
        <taxon>Dikarya</taxon>
        <taxon>Ascomycota</taxon>
        <taxon>Pezizomycotina</taxon>
        <taxon>Sordariomycetes</taxon>
        <taxon>Hypocreomycetidae</taxon>
        <taxon>Glomerellales</taxon>
        <taxon>Glomerellaceae</taxon>
        <taxon>Colletotrichum</taxon>
        <taxon>Colletotrichum acutatum species complex</taxon>
    </lineage>
</organism>
<dbReference type="EMBL" id="CP019476">
    <property type="protein sequence ID" value="UQC82792.1"/>
    <property type="molecule type" value="Genomic_DNA"/>
</dbReference>
<feature type="compositionally biased region" description="Basic and acidic residues" evidence="2">
    <location>
        <begin position="387"/>
        <end position="399"/>
    </location>
</feature>
<dbReference type="CDD" id="cd04436">
    <property type="entry name" value="DEP_fRgd2"/>
    <property type="match status" value="1"/>
</dbReference>
<dbReference type="CDD" id="cd04399">
    <property type="entry name" value="RhoGAP_fRGD2"/>
    <property type="match status" value="1"/>
</dbReference>
<dbReference type="SUPFAM" id="SSF103657">
    <property type="entry name" value="BAR/IMD domain-like"/>
    <property type="match status" value="1"/>
</dbReference>
<dbReference type="GO" id="GO:0007264">
    <property type="term" value="P:small GTPase-mediated signal transduction"/>
    <property type="evidence" value="ECO:0007669"/>
    <property type="project" value="TreeGrafter"/>
</dbReference>
<dbReference type="GO" id="GO:0005096">
    <property type="term" value="F:GTPase activator activity"/>
    <property type="evidence" value="ECO:0007669"/>
    <property type="project" value="TreeGrafter"/>
</dbReference>
<feature type="domain" description="F-BAR" evidence="5">
    <location>
        <begin position="203"/>
        <end position="644"/>
    </location>
</feature>
<feature type="domain" description="Rho-GAP" evidence="4">
    <location>
        <begin position="678"/>
        <end position="892"/>
    </location>
</feature>
<dbReference type="Gene3D" id="1.10.555.10">
    <property type="entry name" value="Rho GTPase activation protein"/>
    <property type="match status" value="1"/>
</dbReference>
<dbReference type="SMART" id="SM00049">
    <property type="entry name" value="DEP"/>
    <property type="match status" value="1"/>
</dbReference>
<evidence type="ECO:0008006" key="8">
    <source>
        <dbReference type="Google" id="ProtNLM"/>
    </source>
</evidence>
<dbReference type="GO" id="GO:0005886">
    <property type="term" value="C:plasma membrane"/>
    <property type="evidence" value="ECO:0007669"/>
    <property type="project" value="TreeGrafter"/>
</dbReference>
<dbReference type="AlphaFoldDB" id="A0A9Q8WHB2"/>
<dbReference type="InterPro" id="IPR008936">
    <property type="entry name" value="Rho_GTPase_activation_prot"/>
</dbReference>
<feature type="compositionally biased region" description="Low complexity" evidence="2">
    <location>
        <begin position="1016"/>
        <end position="1028"/>
    </location>
</feature>
<feature type="compositionally biased region" description="Basic and acidic residues" evidence="2">
    <location>
        <begin position="920"/>
        <end position="935"/>
    </location>
</feature>
<dbReference type="InterPro" id="IPR027267">
    <property type="entry name" value="AH/BAR_dom_sf"/>
</dbReference>
<dbReference type="SMART" id="SM00055">
    <property type="entry name" value="FCH"/>
    <property type="match status" value="1"/>
</dbReference>
<dbReference type="SMART" id="SM00324">
    <property type="entry name" value="RhoGAP"/>
    <property type="match status" value="1"/>
</dbReference>
<evidence type="ECO:0000313" key="6">
    <source>
        <dbReference type="EMBL" id="UQC82792.1"/>
    </source>
</evidence>
<evidence type="ECO:0000313" key="7">
    <source>
        <dbReference type="Proteomes" id="UP000830671"/>
    </source>
</evidence>
<evidence type="ECO:0000259" key="5">
    <source>
        <dbReference type="PROSITE" id="PS51741"/>
    </source>
</evidence>
<dbReference type="SUPFAM" id="SSF46785">
    <property type="entry name" value="Winged helix' DNA-binding domain"/>
    <property type="match status" value="1"/>
</dbReference>
<feature type="region of interest" description="Disordered" evidence="2">
    <location>
        <begin position="371"/>
        <end position="403"/>
    </location>
</feature>
<dbReference type="Gene3D" id="1.20.1270.60">
    <property type="entry name" value="Arfaptin homology (AH) domain/BAR domain"/>
    <property type="match status" value="2"/>
</dbReference>
<evidence type="ECO:0000256" key="1">
    <source>
        <dbReference type="PROSITE-ProRule" id="PRU01077"/>
    </source>
</evidence>
<protein>
    <recommendedName>
        <fullName evidence="8">Rho-GTPase-activating protein 8</fullName>
    </recommendedName>
</protein>
<feature type="compositionally biased region" description="Polar residues" evidence="2">
    <location>
        <begin position="1063"/>
        <end position="1073"/>
    </location>
</feature>
<dbReference type="Gene3D" id="1.10.10.10">
    <property type="entry name" value="Winged helix-like DNA-binding domain superfamily/Winged helix DNA-binding domain"/>
    <property type="match status" value="1"/>
</dbReference>
<dbReference type="GO" id="GO:0007010">
    <property type="term" value="P:cytoskeleton organization"/>
    <property type="evidence" value="ECO:0007669"/>
    <property type="project" value="TreeGrafter"/>
</dbReference>